<keyword evidence="4" id="KW-0539">Nucleus</keyword>
<sequence>MIIPLKFPTNKTTEDLPPQLARLGSDEVVLIELQGFLELEGEANEGEEVVVGTLSMDNPDRPTLTIGHHLLEGKIANLAKPLAVLSRNAPPPDAYVQNILSSSTRPAQQQQPDSSPLKPPAGKTEDDIDFEQADADNGSFDVVAIVKKKIVFSKRPVPILAKIKDDVKT</sequence>
<dbReference type="GO" id="GO:0007064">
    <property type="term" value="P:mitotic sister chromatid cohesion"/>
    <property type="evidence" value="ECO:0007669"/>
    <property type="project" value="InterPro"/>
</dbReference>
<organism evidence="8 9">
    <name type="scientific">Tulasnella calospora MUT 4182</name>
    <dbReference type="NCBI Taxonomy" id="1051891"/>
    <lineage>
        <taxon>Eukaryota</taxon>
        <taxon>Fungi</taxon>
        <taxon>Dikarya</taxon>
        <taxon>Basidiomycota</taxon>
        <taxon>Agaricomycotina</taxon>
        <taxon>Agaricomycetes</taxon>
        <taxon>Cantharellales</taxon>
        <taxon>Tulasnellaceae</taxon>
        <taxon>Tulasnella</taxon>
    </lineage>
</organism>
<comment type="similarity">
    <text evidence="6">Belongs to the CTF8 family.</text>
</comment>
<evidence type="ECO:0000313" key="8">
    <source>
        <dbReference type="EMBL" id="KIO16089.1"/>
    </source>
</evidence>
<name>A0A0C3Q1J6_9AGAM</name>
<evidence type="ECO:0000256" key="6">
    <source>
        <dbReference type="ARBA" id="ARBA00038447"/>
    </source>
</evidence>
<reference evidence="8 9" key="1">
    <citation type="submission" date="2014-04" db="EMBL/GenBank/DDBJ databases">
        <authorList>
            <consortium name="DOE Joint Genome Institute"/>
            <person name="Kuo A."/>
            <person name="Girlanda M."/>
            <person name="Perotto S."/>
            <person name="Kohler A."/>
            <person name="Nagy L.G."/>
            <person name="Floudas D."/>
            <person name="Copeland A."/>
            <person name="Barry K.W."/>
            <person name="Cichocki N."/>
            <person name="Veneault-Fourrey C."/>
            <person name="LaButti K."/>
            <person name="Lindquist E.A."/>
            <person name="Lipzen A."/>
            <person name="Lundell T."/>
            <person name="Morin E."/>
            <person name="Murat C."/>
            <person name="Sun H."/>
            <person name="Tunlid A."/>
            <person name="Henrissat B."/>
            <person name="Grigoriev I.V."/>
            <person name="Hibbett D.S."/>
            <person name="Martin F."/>
            <person name="Nordberg H.P."/>
            <person name="Cantor M.N."/>
            <person name="Hua S.X."/>
        </authorList>
    </citation>
    <scope>NUCLEOTIDE SEQUENCE [LARGE SCALE GENOMIC DNA]</scope>
    <source>
        <strain evidence="8 9">MUT 4182</strain>
    </source>
</reference>
<comment type="subcellular location">
    <subcellularLocation>
        <location evidence="1">Nucleus</location>
    </subcellularLocation>
</comment>
<evidence type="ECO:0000256" key="1">
    <source>
        <dbReference type="ARBA" id="ARBA00004123"/>
    </source>
</evidence>
<dbReference type="PANTHER" id="PTHR28605">
    <property type="entry name" value="CTF8, CHROMOSOME TRANSMISSION FIDELITY FACTOR 8 HOMOLOG (S. CEREVISIAE)"/>
    <property type="match status" value="1"/>
</dbReference>
<dbReference type="InterPro" id="IPR018607">
    <property type="entry name" value="Ctf8"/>
</dbReference>
<dbReference type="Pfam" id="PF09696">
    <property type="entry name" value="Ctf8"/>
    <property type="match status" value="1"/>
</dbReference>
<keyword evidence="3" id="KW-0238">DNA-binding</keyword>
<reference evidence="9" key="2">
    <citation type="submission" date="2015-01" db="EMBL/GenBank/DDBJ databases">
        <title>Evolutionary Origins and Diversification of the Mycorrhizal Mutualists.</title>
        <authorList>
            <consortium name="DOE Joint Genome Institute"/>
            <consortium name="Mycorrhizal Genomics Consortium"/>
            <person name="Kohler A."/>
            <person name="Kuo A."/>
            <person name="Nagy L.G."/>
            <person name="Floudas D."/>
            <person name="Copeland A."/>
            <person name="Barry K.W."/>
            <person name="Cichocki N."/>
            <person name="Veneault-Fourrey C."/>
            <person name="LaButti K."/>
            <person name="Lindquist E.A."/>
            <person name="Lipzen A."/>
            <person name="Lundell T."/>
            <person name="Morin E."/>
            <person name="Murat C."/>
            <person name="Riley R."/>
            <person name="Ohm R."/>
            <person name="Sun H."/>
            <person name="Tunlid A."/>
            <person name="Henrissat B."/>
            <person name="Grigoriev I.V."/>
            <person name="Hibbett D.S."/>
            <person name="Martin F."/>
        </authorList>
    </citation>
    <scope>NUCLEOTIDE SEQUENCE [LARGE SCALE GENOMIC DNA]</scope>
    <source>
        <strain evidence="9">MUT 4182</strain>
    </source>
</reference>
<dbReference type="STRING" id="1051891.A0A0C3Q1J6"/>
<evidence type="ECO:0000256" key="4">
    <source>
        <dbReference type="ARBA" id="ARBA00023242"/>
    </source>
</evidence>
<dbReference type="OrthoDB" id="121932at2759"/>
<dbReference type="AlphaFoldDB" id="A0A0C3Q1J6"/>
<dbReference type="Proteomes" id="UP000054248">
    <property type="component" value="Unassembled WGS sequence"/>
</dbReference>
<dbReference type="GO" id="GO:0006260">
    <property type="term" value="P:DNA replication"/>
    <property type="evidence" value="ECO:0007669"/>
    <property type="project" value="UniProtKB-KW"/>
</dbReference>
<evidence type="ECO:0000256" key="2">
    <source>
        <dbReference type="ARBA" id="ARBA00022705"/>
    </source>
</evidence>
<dbReference type="EMBL" id="KN823681">
    <property type="protein sequence ID" value="KIO16089.1"/>
    <property type="molecule type" value="Genomic_DNA"/>
</dbReference>
<dbReference type="PANTHER" id="PTHR28605:SF1">
    <property type="entry name" value="CHROMOSOME TRANSMISSION FIDELITY FACTOR 8"/>
    <property type="match status" value="1"/>
</dbReference>
<accession>A0A0C3Q1J6</accession>
<protein>
    <recommendedName>
        <fullName evidence="10">Chromosome transmission fidelity protein 8</fullName>
    </recommendedName>
</protein>
<proteinExistence type="inferred from homology"/>
<dbReference type="GO" id="GO:0031390">
    <property type="term" value="C:Ctf18 RFC-like complex"/>
    <property type="evidence" value="ECO:0007669"/>
    <property type="project" value="InterPro"/>
</dbReference>
<keyword evidence="5" id="KW-0131">Cell cycle</keyword>
<feature type="compositionally biased region" description="Polar residues" evidence="7">
    <location>
        <begin position="98"/>
        <end position="114"/>
    </location>
</feature>
<evidence type="ECO:0008006" key="10">
    <source>
        <dbReference type="Google" id="ProtNLM"/>
    </source>
</evidence>
<feature type="region of interest" description="Disordered" evidence="7">
    <location>
        <begin position="94"/>
        <end position="133"/>
    </location>
</feature>
<evidence type="ECO:0000256" key="3">
    <source>
        <dbReference type="ARBA" id="ARBA00023125"/>
    </source>
</evidence>
<keyword evidence="2" id="KW-0235">DNA replication</keyword>
<gene>
    <name evidence="8" type="ORF">M407DRAFT_34279</name>
</gene>
<evidence type="ECO:0000256" key="7">
    <source>
        <dbReference type="SAM" id="MobiDB-lite"/>
    </source>
</evidence>
<evidence type="ECO:0000256" key="5">
    <source>
        <dbReference type="ARBA" id="ARBA00023306"/>
    </source>
</evidence>
<dbReference type="GO" id="GO:0003677">
    <property type="term" value="F:DNA binding"/>
    <property type="evidence" value="ECO:0007669"/>
    <property type="project" value="UniProtKB-KW"/>
</dbReference>
<dbReference type="HOGENOM" id="CLU_066293_2_1_1"/>
<keyword evidence="9" id="KW-1185">Reference proteome</keyword>
<evidence type="ECO:0000313" key="9">
    <source>
        <dbReference type="Proteomes" id="UP000054248"/>
    </source>
</evidence>